<dbReference type="Proteomes" id="UP000266188">
    <property type="component" value="Unassembled WGS sequence"/>
</dbReference>
<dbReference type="EMBL" id="MVGC01000434">
    <property type="protein sequence ID" value="RJE19223.1"/>
    <property type="molecule type" value="Genomic_DNA"/>
</dbReference>
<comment type="caution">
    <text evidence="2">The sequence shown here is derived from an EMBL/GenBank/DDBJ whole genome shotgun (WGS) entry which is preliminary data.</text>
</comment>
<name>A0A3A2ZAG7_9EURO</name>
<gene>
    <name evidence="2" type="ORF">PHISCL_08448</name>
</gene>
<dbReference type="AlphaFoldDB" id="A0A3A2ZAG7"/>
<evidence type="ECO:0000313" key="3">
    <source>
        <dbReference type="Proteomes" id="UP000266188"/>
    </source>
</evidence>
<protein>
    <submittedName>
        <fullName evidence="2">Uncharacterized protein</fullName>
    </submittedName>
</protein>
<reference evidence="3" key="1">
    <citation type="submission" date="2017-02" db="EMBL/GenBank/DDBJ databases">
        <authorList>
            <person name="Tafer H."/>
            <person name="Lopandic K."/>
        </authorList>
    </citation>
    <scope>NUCLEOTIDE SEQUENCE [LARGE SCALE GENOMIC DNA]</scope>
    <source>
        <strain evidence="3">CBS 366.77</strain>
    </source>
</reference>
<feature type="compositionally biased region" description="Polar residues" evidence="1">
    <location>
        <begin position="73"/>
        <end position="108"/>
    </location>
</feature>
<proteinExistence type="predicted"/>
<feature type="region of interest" description="Disordered" evidence="1">
    <location>
        <begin position="73"/>
        <end position="123"/>
    </location>
</feature>
<organism evidence="2 3">
    <name type="scientific">Aspergillus sclerotialis</name>
    <dbReference type="NCBI Taxonomy" id="2070753"/>
    <lineage>
        <taxon>Eukaryota</taxon>
        <taxon>Fungi</taxon>
        <taxon>Dikarya</taxon>
        <taxon>Ascomycota</taxon>
        <taxon>Pezizomycotina</taxon>
        <taxon>Eurotiomycetes</taxon>
        <taxon>Eurotiomycetidae</taxon>
        <taxon>Eurotiales</taxon>
        <taxon>Aspergillaceae</taxon>
        <taxon>Aspergillus</taxon>
        <taxon>Aspergillus subgen. Polypaecilum</taxon>
    </lineage>
</organism>
<evidence type="ECO:0000256" key="1">
    <source>
        <dbReference type="SAM" id="MobiDB-lite"/>
    </source>
</evidence>
<keyword evidence="3" id="KW-1185">Reference proteome</keyword>
<accession>A0A3A2ZAG7</accession>
<feature type="non-terminal residue" evidence="2">
    <location>
        <position position="1"/>
    </location>
</feature>
<evidence type="ECO:0000313" key="2">
    <source>
        <dbReference type="EMBL" id="RJE19223.1"/>
    </source>
</evidence>
<sequence length="123" mass="13361">PPDLTTSVGFESSTTSTSLKLPPIDPQILLGDKDQPVGLGKYKLELNRSGEVNELGFYKLSTDMQTESVHTNTILQTPTTEDQEKSQTLSASDSVESSFKTYPSSSAGDQVPRRAGPITRTRK</sequence>